<feature type="domain" description="Solute-binding protein family 3/N-terminal" evidence="4">
    <location>
        <begin position="25"/>
        <end position="249"/>
    </location>
</feature>
<evidence type="ECO:0000313" key="5">
    <source>
        <dbReference type="EMBL" id="SUO92552.1"/>
    </source>
</evidence>
<evidence type="ECO:0000256" key="2">
    <source>
        <dbReference type="ARBA" id="ARBA00022729"/>
    </source>
</evidence>
<dbReference type="SUPFAM" id="SSF53850">
    <property type="entry name" value="Periplasmic binding protein-like II"/>
    <property type="match status" value="1"/>
</dbReference>
<evidence type="ECO:0000256" key="3">
    <source>
        <dbReference type="SAM" id="SignalP"/>
    </source>
</evidence>
<comment type="similarity">
    <text evidence="1">Belongs to the bacterial solute-binding protein 3 family.</text>
</comment>
<dbReference type="Gene3D" id="3.40.190.10">
    <property type="entry name" value="Periplasmic binding protein-like II"/>
    <property type="match status" value="2"/>
</dbReference>
<keyword evidence="6" id="KW-1185">Reference proteome</keyword>
<sequence length="254" mass="28479">MFKRLLATSLAFSLFSLSAQTTGESYTALVEPNYPPFDFSDENGIPIGFDVDILKAIAEKQGFTIEFIARPTNEIISGLEAGNHHIGAAGFGEDEEGNNLLSAPYAYGHDVVMTQTNTQKIAHLADLSHLTVTTQDDTSYAEDLLTLFADDKSKLNLQKTSFLAFREFARGKAEALLGSRETSEYYAAQFPNLTFSIHELEGARYKKYKLYFIISPQHAPLRDKINAGLQQLIDDGSYQKIYQQWFKREAEIPR</sequence>
<feature type="signal peptide" evidence="3">
    <location>
        <begin position="1"/>
        <end position="21"/>
    </location>
</feature>
<dbReference type="AlphaFoldDB" id="A0A380MJA0"/>
<accession>A0A380MJA0</accession>
<keyword evidence="2 3" id="KW-0732">Signal</keyword>
<evidence type="ECO:0000259" key="4">
    <source>
        <dbReference type="SMART" id="SM00062"/>
    </source>
</evidence>
<proteinExistence type="inferred from homology"/>
<evidence type="ECO:0000256" key="1">
    <source>
        <dbReference type="ARBA" id="ARBA00010333"/>
    </source>
</evidence>
<dbReference type="PANTHER" id="PTHR35936">
    <property type="entry name" value="MEMBRANE-BOUND LYTIC MUREIN TRANSGLYCOSYLASE F"/>
    <property type="match status" value="1"/>
</dbReference>
<dbReference type="Pfam" id="PF00497">
    <property type="entry name" value="SBP_bac_3"/>
    <property type="match status" value="1"/>
</dbReference>
<dbReference type="InterPro" id="IPR001638">
    <property type="entry name" value="Solute-binding_3/MltF_N"/>
</dbReference>
<dbReference type="Proteomes" id="UP000254575">
    <property type="component" value="Unassembled WGS sequence"/>
</dbReference>
<protein>
    <submittedName>
        <fullName evidence="5">ABC transporter arginine-binding protein 1</fullName>
    </submittedName>
</protein>
<dbReference type="EMBL" id="UHIA01000003">
    <property type="protein sequence ID" value="SUO92552.1"/>
    <property type="molecule type" value="Genomic_DNA"/>
</dbReference>
<feature type="chain" id="PRO_5016888279" evidence="3">
    <location>
        <begin position="22"/>
        <end position="254"/>
    </location>
</feature>
<dbReference type="SMART" id="SM00062">
    <property type="entry name" value="PBPb"/>
    <property type="match status" value="1"/>
</dbReference>
<gene>
    <name evidence="5" type="primary">artJ_1</name>
    <name evidence="5" type="ORF">NCTC10717_00612</name>
</gene>
<name>A0A380MJA0_9GAMM</name>
<organism evidence="5 6">
    <name type="scientific">Suttonella indologenes</name>
    <dbReference type="NCBI Taxonomy" id="13276"/>
    <lineage>
        <taxon>Bacteria</taxon>
        <taxon>Pseudomonadati</taxon>
        <taxon>Pseudomonadota</taxon>
        <taxon>Gammaproteobacteria</taxon>
        <taxon>Cardiobacteriales</taxon>
        <taxon>Cardiobacteriaceae</taxon>
        <taxon>Suttonella</taxon>
    </lineage>
</organism>
<dbReference type="RefSeq" id="WP_172459389.1">
    <property type="nucleotide sequence ID" value="NZ_UHIA01000003.1"/>
</dbReference>
<reference evidence="5 6" key="1">
    <citation type="submission" date="2018-06" db="EMBL/GenBank/DDBJ databases">
        <authorList>
            <consortium name="Pathogen Informatics"/>
            <person name="Doyle S."/>
        </authorList>
    </citation>
    <scope>NUCLEOTIDE SEQUENCE [LARGE SCALE GENOMIC DNA]</scope>
    <source>
        <strain evidence="5 6">NCTC10717</strain>
    </source>
</reference>
<evidence type="ECO:0000313" key="6">
    <source>
        <dbReference type="Proteomes" id="UP000254575"/>
    </source>
</evidence>
<dbReference type="PANTHER" id="PTHR35936:SF19">
    <property type="entry name" value="AMINO-ACID-BINDING PROTEIN YXEM-RELATED"/>
    <property type="match status" value="1"/>
</dbReference>